<reference evidence="3" key="1">
    <citation type="journal article" date="2020" name="mSystems">
        <title>Genome- and Community-Level Interaction Insights into Carbon Utilization and Element Cycling Functions of Hydrothermarchaeota in Hydrothermal Sediment.</title>
        <authorList>
            <person name="Zhou Z."/>
            <person name="Liu Y."/>
            <person name="Xu W."/>
            <person name="Pan J."/>
            <person name="Luo Z.H."/>
            <person name="Li M."/>
        </authorList>
    </citation>
    <scope>NUCLEOTIDE SEQUENCE [LARGE SCALE GENOMIC DNA]</scope>
    <source>
        <strain evidence="3">SpSt-594</strain>
    </source>
</reference>
<protein>
    <submittedName>
        <fullName evidence="3">Glycosyltransferase family 1 protein</fullName>
    </submittedName>
</protein>
<accession>A0A7C4S150</accession>
<dbReference type="AlphaFoldDB" id="A0A7C4S150"/>
<dbReference type="EMBL" id="DSZH01000068">
    <property type="protein sequence ID" value="HGU47221.1"/>
    <property type="molecule type" value="Genomic_DNA"/>
</dbReference>
<dbReference type="Gene3D" id="3.40.50.2000">
    <property type="entry name" value="Glycogen Phosphorylase B"/>
    <property type="match status" value="1"/>
</dbReference>
<evidence type="ECO:0000313" key="3">
    <source>
        <dbReference type="EMBL" id="HGU47221.1"/>
    </source>
</evidence>
<dbReference type="GO" id="GO:0009103">
    <property type="term" value="P:lipopolysaccharide biosynthetic process"/>
    <property type="evidence" value="ECO:0007669"/>
    <property type="project" value="TreeGrafter"/>
</dbReference>
<dbReference type="CDD" id="cd03809">
    <property type="entry name" value="GT4_MtfB-like"/>
    <property type="match status" value="1"/>
</dbReference>
<dbReference type="SUPFAM" id="SSF53756">
    <property type="entry name" value="UDP-Glycosyltransferase/glycogen phosphorylase"/>
    <property type="match status" value="1"/>
</dbReference>
<dbReference type="PANTHER" id="PTHR46401:SF2">
    <property type="entry name" value="GLYCOSYLTRANSFERASE WBBK-RELATED"/>
    <property type="match status" value="1"/>
</dbReference>
<gene>
    <name evidence="3" type="ORF">ENT60_01470</name>
</gene>
<dbReference type="GO" id="GO:0016757">
    <property type="term" value="F:glycosyltransferase activity"/>
    <property type="evidence" value="ECO:0007669"/>
    <property type="project" value="InterPro"/>
</dbReference>
<dbReference type="PANTHER" id="PTHR46401">
    <property type="entry name" value="GLYCOSYLTRANSFERASE WBBK-RELATED"/>
    <property type="match status" value="1"/>
</dbReference>
<proteinExistence type="predicted"/>
<name>A0A7C4S150_UNCW3</name>
<keyword evidence="1 3" id="KW-0808">Transferase</keyword>
<dbReference type="Pfam" id="PF00534">
    <property type="entry name" value="Glycos_transf_1"/>
    <property type="match status" value="1"/>
</dbReference>
<evidence type="ECO:0000259" key="2">
    <source>
        <dbReference type="Pfam" id="PF00534"/>
    </source>
</evidence>
<comment type="caution">
    <text evidence="3">The sequence shown here is derived from an EMBL/GenBank/DDBJ whole genome shotgun (WGS) entry which is preliminary data.</text>
</comment>
<evidence type="ECO:0000256" key="1">
    <source>
        <dbReference type="ARBA" id="ARBA00022679"/>
    </source>
</evidence>
<dbReference type="InterPro" id="IPR001296">
    <property type="entry name" value="Glyco_trans_1"/>
</dbReference>
<organism evidence="3">
    <name type="scientific">candidate division WOR-3 bacterium</name>
    <dbReference type="NCBI Taxonomy" id="2052148"/>
    <lineage>
        <taxon>Bacteria</taxon>
        <taxon>Bacteria division WOR-3</taxon>
    </lineage>
</organism>
<sequence length="130" mass="15102">MNINPRVKERVKFINKVNDQELIAYYQNAFCFVFPSFHEGAGIPPIEAMSCGCPVLCSDIPVLKERCGEAAIYFNPYLPEDIAQKIILPFENQNLREELVKKGYERAKNFKWENTTKETIKLLKKLLFKI</sequence>
<feature type="domain" description="Glycosyl transferase family 1" evidence="2">
    <location>
        <begin position="7"/>
        <end position="106"/>
    </location>
</feature>